<sequence length="77" mass="8700">MMAFHRADGSHRWLNLGKLSPLHILPSVVTGSDRTLTDPEGVCYLSVASIIRAQFQRRQSGLIVMRDEYENVMTRGI</sequence>
<evidence type="ECO:0000313" key="1">
    <source>
        <dbReference type="EMBL" id="KAF9894421.1"/>
    </source>
</evidence>
<accession>A0AAD4CX99</accession>
<evidence type="ECO:0000313" key="2">
    <source>
        <dbReference type="Proteomes" id="UP001194746"/>
    </source>
</evidence>
<organism evidence="1 2">
    <name type="scientific">Aspergillus nanangensis</name>
    <dbReference type="NCBI Taxonomy" id="2582783"/>
    <lineage>
        <taxon>Eukaryota</taxon>
        <taxon>Fungi</taxon>
        <taxon>Dikarya</taxon>
        <taxon>Ascomycota</taxon>
        <taxon>Pezizomycotina</taxon>
        <taxon>Eurotiomycetes</taxon>
        <taxon>Eurotiomycetidae</taxon>
        <taxon>Eurotiales</taxon>
        <taxon>Aspergillaceae</taxon>
        <taxon>Aspergillus</taxon>
        <taxon>Aspergillus subgen. Circumdati</taxon>
    </lineage>
</organism>
<protein>
    <submittedName>
        <fullName evidence="1">Uncharacterized protein</fullName>
    </submittedName>
</protein>
<gene>
    <name evidence="1" type="ORF">FE257_007924</name>
</gene>
<dbReference type="AlphaFoldDB" id="A0AAD4CX99"/>
<comment type="caution">
    <text evidence="1">The sequence shown here is derived from an EMBL/GenBank/DDBJ whole genome shotgun (WGS) entry which is preliminary data.</text>
</comment>
<reference evidence="1" key="2">
    <citation type="submission" date="2020-02" db="EMBL/GenBank/DDBJ databases">
        <authorList>
            <person name="Gilchrist C.L.M."/>
            <person name="Chooi Y.-H."/>
        </authorList>
    </citation>
    <scope>NUCLEOTIDE SEQUENCE</scope>
    <source>
        <strain evidence="1">MST-FP2251</strain>
    </source>
</reference>
<keyword evidence="2" id="KW-1185">Reference proteome</keyword>
<name>A0AAD4CX99_ASPNN</name>
<proteinExistence type="predicted"/>
<reference evidence="1" key="1">
    <citation type="journal article" date="2019" name="Beilstein J. Org. Chem.">
        <title>Nanangenines: drimane sesquiterpenoids as the dominant metabolite cohort of a novel Australian fungus, Aspergillus nanangensis.</title>
        <authorList>
            <person name="Lacey H.J."/>
            <person name="Gilchrist C.L.M."/>
            <person name="Crombie A."/>
            <person name="Kalaitzis J.A."/>
            <person name="Vuong D."/>
            <person name="Rutledge P.J."/>
            <person name="Turner P."/>
            <person name="Pitt J.I."/>
            <person name="Lacey E."/>
            <person name="Chooi Y.H."/>
            <person name="Piggott A.M."/>
        </authorList>
    </citation>
    <scope>NUCLEOTIDE SEQUENCE</scope>
    <source>
        <strain evidence="1">MST-FP2251</strain>
    </source>
</reference>
<dbReference type="Proteomes" id="UP001194746">
    <property type="component" value="Unassembled WGS sequence"/>
</dbReference>
<dbReference type="EMBL" id="VCAU01000004">
    <property type="protein sequence ID" value="KAF9894421.1"/>
    <property type="molecule type" value="Genomic_DNA"/>
</dbReference>